<dbReference type="InterPro" id="IPR050763">
    <property type="entry name" value="ABC_transporter_ATP-binding"/>
</dbReference>
<evidence type="ECO:0000256" key="3">
    <source>
        <dbReference type="ARBA" id="ARBA00022741"/>
    </source>
</evidence>
<protein>
    <recommendedName>
        <fullName evidence="7">ABC transporter domain-containing protein</fullName>
    </recommendedName>
</protein>
<evidence type="ECO:0000313" key="5">
    <source>
        <dbReference type="EnsemblMetazoa" id="BGLB035644-PA"/>
    </source>
</evidence>
<keyword evidence="4" id="KW-0067">ATP-binding</keyword>
<evidence type="ECO:0000256" key="2">
    <source>
        <dbReference type="ARBA" id="ARBA00022448"/>
    </source>
</evidence>
<dbReference type="InterPro" id="IPR027417">
    <property type="entry name" value="P-loop_NTPase"/>
</dbReference>
<dbReference type="Proteomes" id="UP000076420">
    <property type="component" value="Unassembled WGS sequence"/>
</dbReference>
<comment type="similarity">
    <text evidence="1">Belongs to the ABC transporter superfamily.</text>
</comment>
<keyword evidence="2" id="KW-0813">Transport</keyword>
<sequence length="90" mass="10254">ILHKPELIVLDELSTGLDISAREEIISFTKKLIKAYGMSAIVISHHMGEIEELCERLIILDRGTIKLETTINELTKSQSLSDYMRKLIKD</sequence>
<evidence type="ECO:0000313" key="6">
    <source>
        <dbReference type="Proteomes" id="UP000076420"/>
    </source>
</evidence>
<dbReference type="PANTHER" id="PTHR42711">
    <property type="entry name" value="ABC TRANSPORTER ATP-BINDING PROTEIN"/>
    <property type="match status" value="1"/>
</dbReference>
<proteinExistence type="inferred from homology"/>
<dbReference type="Gene3D" id="3.40.50.300">
    <property type="entry name" value="P-loop containing nucleotide triphosphate hydrolases"/>
    <property type="match status" value="1"/>
</dbReference>
<evidence type="ECO:0000256" key="1">
    <source>
        <dbReference type="ARBA" id="ARBA00005417"/>
    </source>
</evidence>
<dbReference type="GO" id="GO:0005524">
    <property type="term" value="F:ATP binding"/>
    <property type="evidence" value="ECO:0007669"/>
    <property type="project" value="UniProtKB-KW"/>
</dbReference>
<dbReference type="EnsemblMetazoa" id="BGLB035644-RA">
    <property type="protein sequence ID" value="BGLB035644-PA"/>
    <property type="gene ID" value="BGLB035644"/>
</dbReference>
<dbReference type="SUPFAM" id="SSF52540">
    <property type="entry name" value="P-loop containing nucleoside triphosphate hydrolases"/>
    <property type="match status" value="1"/>
</dbReference>
<dbReference type="STRING" id="6526.A0A2C9LW11"/>
<gene>
    <name evidence="5" type="primary">106065844</name>
</gene>
<name>A0A2C9LW11_BIOGL</name>
<reference evidence="5" key="1">
    <citation type="submission" date="2020-05" db="UniProtKB">
        <authorList>
            <consortium name="EnsemblMetazoa"/>
        </authorList>
    </citation>
    <scope>IDENTIFICATION</scope>
    <source>
        <strain evidence="5">BB02</strain>
    </source>
</reference>
<evidence type="ECO:0008006" key="7">
    <source>
        <dbReference type="Google" id="ProtNLM"/>
    </source>
</evidence>
<organism evidence="5 6">
    <name type="scientific">Biomphalaria glabrata</name>
    <name type="common">Bloodfluke planorb</name>
    <name type="synonym">Freshwater snail</name>
    <dbReference type="NCBI Taxonomy" id="6526"/>
    <lineage>
        <taxon>Eukaryota</taxon>
        <taxon>Metazoa</taxon>
        <taxon>Spiralia</taxon>
        <taxon>Lophotrochozoa</taxon>
        <taxon>Mollusca</taxon>
        <taxon>Gastropoda</taxon>
        <taxon>Heterobranchia</taxon>
        <taxon>Euthyneura</taxon>
        <taxon>Panpulmonata</taxon>
        <taxon>Hygrophila</taxon>
        <taxon>Lymnaeoidea</taxon>
        <taxon>Planorbidae</taxon>
        <taxon>Biomphalaria</taxon>
    </lineage>
</organism>
<dbReference type="VEuPathDB" id="VectorBase:BGLB035644"/>
<dbReference type="KEGG" id="bgt:106065844"/>
<dbReference type="AlphaFoldDB" id="A0A2C9LW11"/>
<keyword evidence="3" id="KW-0547">Nucleotide-binding</keyword>
<evidence type="ECO:0000256" key="4">
    <source>
        <dbReference type="ARBA" id="ARBA00022840"/>
    </source>
</evidence>
<dbReference type="PANTHER" id="PTHR42711:SF5">
    <property type="entry name" value="ABC TRANSPORTER ATP-BINDING PROTEIN NATA"/>
    <property type="match status" value="1"/>
</dbReference>
<accession>A0A2C9LW11</accession>